<dbReference type="EMBL" id="JAEUBE010000087">
    <property type="protein sequence ID" value="KAH3670458.1"/>
    <property type="molecule type" value="Genomic_DNA"/>
</dbReference>
<dbReference type="AlphaFoldDB" id="A0A9P8T8N3"/>
<organism evidence="1 2">
    <name type="scientific">Ogataea philodendri</name>
    <dbReference type="NCBI Taxonomy" id="1378263"/>
    <lineage>
        <taxon>Eukaryota</taxon>
        <taxon>Fungi</taxon>
        <taxon>Dikarya</taxon>
        <taxon>Ascomycota</taxon>
        <taxon>Saccharomycotina</taxon>
        <taxon>Pichiomycetes</taxon>
        <taxon>Pichiales</taxon>
        <taxon>Pichiaceae</taxon>
        <taxon>Ogataea</taxon>
    </lineage>
</organism>
<name>A0A9P8T8N3_9ASCO</name>
<accession>A0A9P8T8N3</accession>
<reference evidence="1" key="1">
    <citation type="journal article" date="2021" name="Open Biol.">
        <title>Shared evolutionary footprints suggest mitochondrial oxidative damage underlies multiple complex I losses in fungi.</title>
        <authorList>
            <person name="Schikora-Tamarit M.A."/>
            <person name="Marcet-Houben M."/>
            <person name="Nosek J."/>
            <person name="Gabaldon T."/>
        </authorList>
    </citation>
    <scope>NUCLEOTIDE SEQUENCE</scope>
    <source>
        <strain evidence="1">CBS6075</strain>
    </source>
</reference>
<dbReference type="RefSeq" id="XP_046063883.1">
    <property type="nucleotide sequence ID" value="XM_046209126.1"/>
</dbReference>
<keyword evidence="2" id="KW-1185">Reference proteome</keyword>
<gene>
    <name evidence="1" type="ORF">OGAPHI_000973</name>
</gene>
<comment type="caution">
    <text evidence="1">The sequence shown here is derived from an EMBL/GenBank/DDBJ whole genome shotgun (WGS) entry which is preliminary data.</text>
</comment>
<dbReference type="GeneID" id="70232941"/>
<reference evidence="1" key="2">
    <citation type="submission" date="2021-01" db="EMBL/GenBank/DDBJ databases">
        <authorList>
            <person name="Schikora-Tamarit M.A."/>
        </authorList>
    </citation>
    <scope>NUCLEOTIDE SEQUENCE</scope>
    <source>
        <strain evidence="1">CBS6075</strain>
    </source>
</reference>
<evidence type="ECO:0000313" key="2">
    <source>
        <dbReference type="Proteomes" id="UP000769157"/>
    </source>
</evidence>
<dbReference type="Proteomes" id="UP000769157">
    <property type="component" value="Unassembled WGS sequence"/>
</dbReference>
<sequence>MDGGRAVQGWRSLCSMNIDENAIRLVRAASRWPQWFRKYLRANTDGTSSHETKVTLLNTPRATKRPRTNDLATELLLFRMPSTMTTVGSRSVVSKLFENVCDW</sequence>
<evidence type="ECO:0000313" key="1">
    <source>
        <dbReference type="EMBL" id="KAH3670458.1"/>
    </source>
</evidence>
<proteinExistence type="predicted"/>
<protein>
    <submittedName>
        <fullName evidence="1">Uncharacterized protein</fullName>
    </submittedName>
</protein>